<feature type="transmembrane region" description="Helical" evidence="1">
    <location>
        <begin position="101"/>
        <end position="128"/>
    </location>
</feature>
<accession>A0A9P7AF44</accession>
<evidence type="ECO:0000313" key="2">
    <source>
        <dbReference type="EMBL" id="KAG1787165.1"/>
    </source>
</evidence>
<keyword evidence="3" id="KW-1185">Reference proteome</keyword>
<feature type="transmembrane region" description="Helical" evidence="1">
    <location>
        <begin position="140"/>
        <end position="163"/>
    </location>
</feature>
<keyword evidence="1" id="KW-1133">Transmembrane helix</keyword>
<reference evidence="2" key="1">
    <citation type="journal article" date="2020" name="New Phytol.">
        <title>Comparative genomics reveals dynamic genome evolution in host specialist ectomycorrhizal fungi.</title>
        <authorList>
            <person name="Lofgren L.A."/>
            <person name="Nguyen N.H."/>
            <person name="Vilgalys R."/>
            <person name="Ruytinx J."/>
            <person name="Liao H.L."/>
            <person name="Branco S."/>
            <person name="Kuo A."/>
            <person name="LaButti K."/>
            <person name="Lipzen A."/>
            <person name="Andreopoulos W."/>
            <person name="Pangilinan J."/>
            <person name="Riley R."/>
            <person name="Hundley H."/>
            <person name="Na H."/>
            <person name="Barry K."/>
            <person name="Grigoriev I.V."/>
            <person name="Stajich J.E."/>
            <person name="Kennedy P.G."/>
        </authorList>
    </citation>
    <scope>NUCLEOTIDE SEQUENCE</scope>
    <source>
        <strain evidence="2">S12</strain>
    </source>
</reference>
<evidence type="ECO:0000313" key="3">
    <source>
        <dbReference type="Proteomes" id="UP000719766"/>
    </source>
</evidence>
<feature type="transmembrane region" description="Helical" evidence="1">
    <location>
        <begin position="59"/>
        <end position="80"/>
    </location>
</feature>
<feature type="transmembrane region" description="Helical" evidence="1">
    <location>
        <begin position="34"/>
        <end position="53"/>
    </location>
</feature>
<comment type="caution">
    <text evidence="2">The sequence shown here is derived from an EMBL/GenBank/DDBJ whole genome shotgun (WGS) entry which is preliminary data.</text>
</comment>
<sequence length="173" mass="18273">MIKSVKRTSVDGIVNGVEVKNFVDNLSNQTKSQITLAGVSMALDIAILAVPGLGTTVTSQTLCSCSLLFGVGCIFAGTMVQHFGERMRSIDFAVYYLQKRTAVLVIITSIPTSFCVLSVTSSILGFFAGVASDFRPSTPLMIACFTTLGVVVGSLIILVIASYGPGLARIRPQ</sequence>
<name>A0A9P7AF44_9AGAM</name>
<protein>
    <submittedName>
        <fullName evidence="2">Uncharacterized protein</fullName>
    </submittedName>
</protein>
<evidence type="ECO:0000256" key="1">
    <source>
        <dbReference type="SAM" id="Phobius"/>
    </source>
</evidence>
<dbReference type="AlphaFoldDB" id="A0A9P7AF44"/>
<dbReference type="Proteomes" id="UP000719766">
    <property type="component" value="Unassembled WGS sequence"/>
</dbReference>
<dbReference type="OrthoDB" id="2674326at2759"/>
<organism evidence="2 3">
    <name type="scientific">Suillus plorans</name>
    <dbReference type="NCBI Taxonomy" id="116603"/>
    <lineage>
        <taxon>Eukaryota</taxon>
        <taxon>Fungi</taxon>
        <taxon>Dikarya</taxon>
        <taxon>Basidiomycota</taxon>
        <taxon>Agaricomycotina</taxon>
        <taxon>Agaricomycetes</taxon>
        <taxon>Agaricomycetidae</taxon>
        <taxon>Boletales</taxon>
        <taxon>Suillineae</taxon>
        <taxon>Suillaceae</taxon>
        <taxon>Suillus</taxon>
    </lineage>
</organism>
<proteinExistence type="predicted"/>
<keyword evidence="1" id="KW-0472">Membrane</keyword>
<gene>
    <name evidence="2" type="ORF">HD556DRAFT_1449094</name>
</gene>
<dbReference type="RefSeq" id="XP_041154538.1">
    <property type="nucleotide sequence ID" value="XM_041307545.1"/>
</dbReference>
<dbReference type="GeneID" id="64601309"/>
<dbReference type="EMBL" id="JABBWE010000083">
    <property type="protein sequence ID" value="KAG1787165.1"/>
    <property type="molecule type" value="Genomic_DNA"/>
</dbReference>
<keyword evidence="1" id="KW-0812">Transmembrane</keyword>